<keyword evidence="2" id="KW-0238">DNA-binding</keyword>
<organism evidence="5 6">
    <name type="scientific">Stackebrandtia nassauensis (strain DSM 44728 / CIP 108903 / NRRL B-16338 / NBRC 102104 / LLR-40K-21)</name>
    <dbReference type="NCBI Taxonomy" id="446470"/>
    <lineage>
        <taxon>Bacteria</taxon>
        <taxon>Bacillati</taxon>
        <taxon>Actinomycetota</taxon>
        <taxon>Actinomycetes</taxon>
        <taxon>Glycomycetales</taxon>
        <taxon>Glycomycetaceae</taxon>
        <taxon>Stackebrandtia</taxon>
    </lineage>
</organism>
<dbReference type="SMART" id="SM00342">
    <property type="entry name" value="HTH_ARAC"/>
    <property type="match status" value="1"/>
</dbReference>
<sequence length="310" mass="33415">MDPLSDMLGGIRAEGACVNQVSLEPPWAIRFAEGGALTLLTAVRGEGVLVLADGTEHKLNEGSTALVRGDEPFHLADSAAAMDGPIKVLSGNGYETVCELSLDESDATTAVIVGTYRTTCTRQERLLRTLPSALVVDEDTTDATKPEVATLGGWLDAVTDALRRRRGPGGQALIDRLLDWGLVCTLACWFEHQGADAPAWYRGAQDPVAGPALEAIHNRPQHLWTVGALAAEAKVSRAHLAKRFAEVMGQPPLKYLTEWRMYTAEDLLSDSDMSVAEVARAVGYADPFAFSTAFKRHRGTSPRQYRSAVV</sequence>
<evidence type="ECO:0000313" key="6">
    <source>
        <dbReference type="Proteomes" id="UP000000844"/>
    </source>
</evidence>
<dbReference type="PANTHER" id="PTHR46796:SF13">
    <property type="entry name" value="HTH-TYPE TRANSCRIPTIONAL ACTIVATOR RHAS"/>
    <property type="match status" value="1"/>
</dbReference>
<evidence type="ECO:0000256" key="1">
    <source>
        <dbReference type="ARBA" id="ARBA00023015"/>
    </source>
</evidence>
<evidence type="ECO:0000313" key="5">
    <source>
        <dbReference type="EMBL" id="ADD40140.1"/>
    </source>
</evidence>
<keyword evidence="6" id="KW-1185">Reference proteome</keyword>
<dbReference type="Pfam" id="PF12852">
    <property type="entry name" value="Cupin_6"/>
    <property type="match status" value="1"/>
</dbReference>
<dbReference type="eggNOG" id="COG2207">
    <property type="taxonomic scope" value="Bacteria"/>
</dbReference>
<dbReference type="Gene3D" id="1.10.10.60">
    <property type="entry name" value="Homeodomain-like"/>
    <property type="match status" value="2"/>
</dbReference>
<dbReference type="AlphaFoldDB" id="D3Q4I0"/>
<keyword evidence="1" id="KW-0805">Transcription regulation</keyword>
<dbReference type="GO" id="GO:0043565">
    <property type="term" value="F:sequence-specific DNA binding"/>
    <property type="evidence" value="ECO:0007669"/>
    <property type="project" value="InterPro"/>
</dbReference>
<dbReference type="InterPro" id="IPR009057">
    <property type="entry name" value="Homeodomain-like_sf"/>
</dbReference>
<dbReference type="SUPFAM" id="SSF46689">
    <property type="entry name" value="Homeodomain-like"/>
    <property type="match status" value="2"/>
</dbReference>
<protein>
    <submittedName>
        <fullName evidence="5">Transcriptional regulator, AraC family</fullName>
    </submittedName>
</protein>
<name>D3Q4I0_STANL</name>
<proteinExistence type="predicted"/>
<dbReference type="PROSITE" id="PS00041">
    <property type="entry name" value="HTH_ARAC_FAMILY_1"/>
    <property type="match status" value="1"/>
</dbReference>
<evidence type="ECO:0000259" key="4">
    <source>
        <dbReference type="PROSITE" id="PS01124"/>
    </source>
</evidence>
<dbReference type="PRINTS" id="PR00032">
    <property type="entry name" value="HTHARAC"/>
</dbReference>
<gene>
    <name evidence="5" type="ordered locus">Snas_0423</name>
</gene>
<dbReference type="InterPro" id="IPR020449">
    <property type="entry name" value="Tscrpt_reg_AraC-type_HTH"/>
</dbReference>
<reference evidence="5 6" key="1">
    <citation type="journal article" date="2009" name="Stand. Genomic Sci.">
        <title>Complete genome sequence of Stackebrandtia nassauensis type strain (LLR-40K-21).</title>
        <authorList>
            <person name="Munk C."/>
            <person name="Lapidus A."/>
            <person name="Copeland A."/>
            <person name="Jando M."/>
            <person name="Mayilraj S."/>
            <person name="Glavina Del Rio T."/>
            <person name="Nolan M."/>
            <person name="Chen F."/>
            <person name="Lucas S."/>
            <person name="Tice H."/>
            <person name="Cheng J.F."/>
            <person name="Han C."/>
            <person name="Detter J.C."/>
            <person name="Bruce D."/>
            <person name="Goodwin L."/>
            <person name="Chain P."/>
            <person name="Pitluck S."/>
            <person name="Goker M."/>
            <person name="Ovchinikova G."/>
            <person name="Pati A."/>
            <person name="Ivanova N."/>
            <person name="Mavromatis K."/>
            <person name="Chen A."/>
            <person name="Palaniappan K."/>
            <person name="Land M."/>
            <person name="Hauser L."/>
            <person name="Chang Y.J."/>
            <person name="Jeffries C.D."/>
            <person name="Bristow J."/>
            <person name="Eisen J.A."/>
            <person name="Markowitz V."/>
            <person name="Hugenholtz P."/>
            <person name="Kyrpides N.C."/>
            <person name="Klenk H.P."/>
        </authorList>
    </citation>
    <scope>NUCLEOTIDE SEQUENCE [LARGE SCALE GENOMIC DNA]</scope>
    <source>
        <strain evidence="6">DSM 44728 / CIP 108903 / NRRL B-16338 / NBRC 102104 / LLR-40K-21</strain>
    </source>
</reference>
<dbReference type="InterPro" id="IPR018060">
    <property type="entry name" value="HTH_AraC"/>
</dbReference>
<dbReference type="Pfam" id="PF12833">
    <property type="entry name" value="HTH_18"/>
    <property type="match status" value="1"/>
</dbReference>
<dbReference type="InterPro" id="IPR050204">
    <property type="entry name" value="AraC_XylS_family_regulators"/>
</dbReference>
<dbReference type="KEGG" id="sna:Snas_0423"/>
<evidence type="ECO:0000256" key="3">
    <source>
        <dbReference type="ARBA" id="ARBA00023163"/>
    </source>
</evidence>
<dbReference type="RefSeq" id="WP_013015711.1">
    <property type="nucleotide sequence ID" value="NC_013947.1"/>
</dbReference>
<accession>D3Q4I0</accession>
<dbReference type="PROSITE" id="PS01124">
    <property type="entry name" value="HTH_ARAC_FAMILY_2"/>
    <property type="match status" value="1"/>
</dbReference>
<dbReference type="GO" id="GO:0003700">
    <property type="term" value="F:DNA-binding transcription factor activity"/>
    <property type="evidence" value="ECO:0007669"/>
    <property type="project" value="InterPro"/>
</dbReference>
<dbReference type="EMBL" id="CP001778">
    <property type="protein sequence ID" value="ADD40140.1"/>
    <property type="molecule type" value="Genomic_DNA"/>
</dbReference>
<keyword evidence="3" id="KW-0804">Transcription</keyword>
<dbReference type="PANTHER" id="PTHR46796">
    <property type="entry name" value="HTH-TYPE TRANSCRIPTIONAL ACTIVATOR RHAS-RELATED"/>
    <property type="match status" value="1"/>
</dbReference>
<dbReference type="InterPro" id="IPR032783">
    <property type="entry name" value="AraC_lig"/>
</dbReference>
<dbReference type="HOGENOM" id="CLU_000445_81_0_11"/>
<dbReference type="InterPro" id="IPR018062">
    <property type="entry name" value="HTH_AraC-typ_CS"/>
</dbReference>
<feature type="domain" description="HTH araC/xylS-type" evidence="4">
    <location>
        <begin position="210"/>
        <end position="308"/>
    </location>
</feature>
<dbReference type="Proteomes" id="UP000000844">
    <property type="component" value="Chromosome"/>
</dbReference>
<dbReference type="STRING" id="446470.Snas_0423"/>
<evidence type="ECO:0000256" key="2">
    <source>
        <dbReference type="ARBA" id="ARBA00023125"/>
    </source>
</evidence>